<dbReference type="Gene3D" id="1.10.150.250">
    <property type="entry name" value="Flavinator of succinate dehydrogenase"/>
    <property type="match status" value="1"/>
</dbReference>
<proteinExistence type="inferred from homology"/>
<dbReference type="InterPro" id="IPR005631">
    <property type="entry name" value="SDH"/>
</dbReference>
<evidence type="ECO:0000256" key="2">
    <source>
        <dbReference type="ARBA" id="ARBA00019418"/>
    </source>
</evidence>
<gene>
    <name evidence="4" type="ORF">GCM10010136_02620</name>
</gene>
<dbReference type="EMBL" id="BMZO01000001">
    <property type="protein sequence ID" value="GHC61815.1"/>
    <property type="molecule type" value="Genomic_DNA"/>
</dbReference>
<dbReference type="InterPro" id="IPR036714">
    <property type="entry name" value="SDH_sf"/>
</dbReference>
<dbReference type="Proteomes" id="UP000641137">
    <property type="component" value="Unassembled WGS sequence"/>
</dbReference>
<dbReference type="PANTHER" id="PTHR12469">
    <property type="entry name" value="PROTEIN EMI5 HOMOLOG, MITOCHONDRIAL"/>
    <property type="match status" value="1"/>
</dbReference>
<evidence type="ECO:0000313" key="5">
    <source>
        <dbReference type="Proteomes" id="UP000641137"/>
    </source>
</evidence>
<dbReference type="RefSeq" id="WP_189487031.1">
    <property type="nucleotide sequence ID" value="NZ_BMZO01000001.1"/>
</dbReference>
<dbReference type="SUPFAM" id="SSF109910">
    <property type="entry name" value="YgfY-like"/>
    <property type="match status" value="1"/>
</dbReference>
<organism evidence="4 5">
    <name type="scientific">Limoniibacter endophyticus</name>
    <dbReference type="NCBI Taxonomy" id="1565040"/>
    <lineage>
        <taxon>Bacteria</taxon>
        <taxon>Pseudomonadati</taxon>
        <taxon>Pseudomonadota</taxon>
        <taxon>Alphaproteobacteria</taxon>
        <taxon>Hyphomicrobiales</taxon>
        <taxon>Bartonellaceae</taxon>
        <taxon>Limoniibacter</taxon>
    </lineage>
</organism>
<reference evidence="4" key="2">
    <citation type="submission" date="2020-09" db="EMBL/GenBank/DDBJ databases">
        <authorList>
            <person name="Sun Q."/>
            <person name="Kim S."/>
        </authorList>
    </citation>
    <scope>NUCLEOTIDE SEQUENCE</scope>
    <source>
        <strain evidence="4">KCTC 42097</strain>
    </source>
</reference>
<dbReference type="PANTHER" id="PTHR12469:SF2">
    <property type="entry name" value="SUCCINATE DEHYDROGENASE ASSEMBLY FACTOR 2, MITOCHONDRIAL"/>
    <property type="match status" value="1"/>
</dbReference>
<keyword evidence="3" id="KW-0143">Chaperone</keyword>
<name>A0A8J3DLX6_9HYPH</name>
<evidence type="ECO:0000256" key="3">
    <source>
        <dbReference type="ARBA" id="ARBA00023186"/>
    </source>
</evidence>
<keyword evidence="5" id="KW-1185">Reference proteome</keyword>
<evidence type="ECO:0000256" key="1">
    <source>
        <dbReference type="ARBA" id="ARBA00008571"/>
    </source>
</evidence>
<evidence type="ECO:0000313" key="4">
    <source>
        <dbReference type="EMBL" id="GHC61815.1"/>
    </source>
</evidence>
<sequence>MTGTTRSSANLDVTRRRLLFRSWHRGMREVDLILGTFADAHIADMADEEIRLYEALIEANDQHLLSWFTGERPIDPEFDTPIFHKIMAHRQTLSF</sequence>
<dbReference type="GO" id="GO:0006099">
    <property type="term" value="P:tricarboxylic acid cycle"/>
    <property type="evidence" value="ECO:0007669"/>
    <property type="project" value="TreeGrafter"/>
</dbReference>
<reference evidence="4" key="1">
    <citation type="journal article" date="2014" name="Int. J. Syst. Evol. Microbiol.">
        <title>Complete genome sequence of Corynebacterium casei LMG S-19264T (=DSM 44701T), isolated from a smear-ripened cheese.</title>
        <authorList>
            <consortium name="US DOE Joint Genome Institute (JGI-PGF)"/>
            <person name="Walter F."/>
            <person name="Albersmeier A."/>
            <person name="Kalinowski J."/>
            <person name="Ruckert C."/>
        </authorList>
    </citation>
    <scope>NUCLEOTIDE SEQUENCE</scope>
    <source>
        <strain evidence="4">KCTC 42097</strain>
    </source>
</reference>
<comment type="caution">
    <text evidence="4">The sequence shown here is derived from an EMBL/GenBank/DDBJ whole genome shotgun (WGS) entry which is preliminary data.</text>
</comment>
<dbReference type="AlphaFoldDB" id="A0A8J3DLX6"/>
<comment type="similarity">
    <text evidence="1">Belongs to the SdhE FAD assembly factor family.</text>
</comment>
<dbReference type="Pfam" id="PF03937">
    <property type="entry name" value="Sdh5"/>
    <property type="match status" value="1"/>
</dbReference>
<accession>A0A8J3DLX6</accession>
<protein>
    <recommendedName>
        <fullName evidence="2">FAD assembly factor SdhE</fullName>
    </recommendedName>
</protein>